<evidence type="ECO:0000313" key="3">
    <source>
        <dbReference type="EMBL" id="KAL2074364.1"/>
    </source>
</evidence>
<reference evidence="3 4" key="1">
    <citation type="journal article" date="2024" name="Commun. Biol.">
        <title>Comparative genomic analysis of thermophilic fungi reveals convergent evolutionary adaptations and gene losses.</title>
        <authorList>
            <person name="Steindorff A.S."/>
            <person name="Aguilar-Pontes M.V."/>
            <person name="Robinson A.J."/>
            <person name="Andreopoulos B."/>
            <person name="LaButti K."/>
            <person name="Kuo A."/>
            <person name="Mondo S."/>
            <person name="Riley R."/>
            <person name="Otillar R."/>
            <person name="Haridas S."/>
            <person name="Lipzen A."/>
            <person name="Grimwood J."/>
            <person name="Schmutz J."/>
            <person name="Clum A."/>
            <person name="Reid I.D."/>
            <person name="Moisan M.C."/>
            <person name="Butler G."/>
            <person name="Nguyen T.T.M."/>
            <person name="Dewar K."/>
            <person name="Conant G."/>
            <person name="Drula E."/>
            <person name="Henrissat B."/>
            <person name="Hansel C."/>
            <person name="Singer S."/>
            <person name="Hutchinson M.I."/>
            <person name="de Vries R.P."/>
            <person name="Natvig D.O."/>
            <person name="Powell A.J."/>
            <person name="Tsang A."/>
            <person name="Grigoriev I.V."/>
        </authorList>
    </citation>
    <scope>NUCLEOTIDE SEQUENCE [LARGE SCALE GENOMIC DNA]</scope>
    <source>
        <strain evidence="3 4">CBS 494.80</strain>
    </source>
</reference>
<evidence type="ECO:0000256" key="1">
    <source>
        <dbReference type="SAM" id="MobiDB-lite"/>
    </source>
</evidence>
<dbReference type="InterPro" id="IPR000095">
    <property type="entry name" value="CRIB_dom"/>
</dbReference>
<protein>
    <recommendedName>
        <fullName evidence="2">CRIB domain-containing protein</fullName>
    </recommendedName>
</protein>
<keyword evidence="4" id="KW-1185">Reference proteome</keyword>
<proteinExistence type="predicted"/>
<feature type="compositionally biased region" description="Polar residues" evidence="1">
    <location>
        <begin position="403"/>
        <end position="417"/>
    </location>
</feature>
<name>A0ABR4CWQ0_9HELO</name>
<evidence type="ECO:0000259" key="2">
    <source>
        <dbReference type="PROSITE" id="PS50108"/>
    </source>
</evidence>
<dbReference type="Proteomes" id="UP001595075">
    <property type="component" value="Unassembled WGS sequence"/>
</dbReference>
<accession>A0ABR4CWQ0</accession>
<feature type="region of interest" description="Disordered" evidence="1">
    <location>
        <begin position="22"/>
        <end position="175"/>
    </location>
</feature>
<feature type="compositionally biased region" description="Low complexity" evidence="1">
    <location>
        <begin position="99"/>
        <end position="113"/>
    </location>
</feature>
<feature type="compositionally biased region" description="Basic and acidic residues" evidence="1">
    <location>
        <begin position="55"/>
        <end position="65"/>
    </location>
</feature>
<feature type="region of interest" description="Disordered" evidence="1">
    <location>
        <begin position="241"/>
        <end position="278"/>
    </location>
</feature>
<dbReference type="EMBL" id="JAZHXI010000002">
    <property type="protein sequence ID" value="KAL2074364.1"/>
    <property type="molecule type" value="Genomic_DNA"/>
</dbReference>
<feature type="domain" description="CRIB" evidence="2">
    <location>
        <begin position="177"/>
        <end position="190"/>
    </location>
</feature>
<gene>
    <name evidence="3" type="ORF">VTL71DRAFT_8142</name>
</gene>
<comment type="caution">
    <text evidence="3">The sequence shown here is derived from an EMBL/GenBank/DDBJ whole genome shotgun (WGS) entry which is preliminary data.</text>
</comment>
<feature type="compositionally biased region" description="Polar residues" evidence="1">
    <location>
        <begin position="141"/>
        <end position="150"/>
    </location>
</feature>
<dbReference type="PROSITE" id="PS50108">
    <property type="entry name" value="CRIB"/>
    <property type="match status" value="1"/>
</dbReference>
<evidence type="ECO:0000313" key="4">
    <source>
        <dbReference type="Proteomes" id="UP001595075"/>
    </source>
</evidence>
<feature type="region of interest" description="Disordered" evidence="1">
    <location>
        <begin position="628"/>
        <end position="666"/>
    </location>
</feature>
<feature type="compositionally biased region" description="Low complexity" evidence="1">
    <location>
        <begin position="649"/>
        <end position="663"/>
    </location>
</feature>
<feature type="compositionally biased region" description="Low complexity" evidence="1">
    <location>
        <begin position="419"/>
        <end position="432"/>
    </location>
</feature>
<organism evidence="3 4">
    <name type="scientific">Oculimacula yallundae</name>
    <dbReference type="NCBI Taxonomy" id="86028"/>
    <lineage>
        <taxon>Eukaryota</taxon>
        <taxon>Fungi</taxon>
        <taxon>Dikarya</taxon>
        <taxon>Ascomycota</taxon>
        <taxon>Pezizomycotina</taxon>
        <taxon>Leotiomycetes</taxon>
        <taxon>Helotiales</taxon>
        <taxon>Ploettnerulaceae</taxon>
        <taxon>Oculimacula</taxon>
    </lineage>
</organism>
<sequence length="837" mass="90848">MFSFGGGKAPYPTVYTVAALKKSNKKETPPPSPQNETPSSPDSLEPAIDGPPSPERIRAYTEQMKRSSMFGNNSRTNTLSSGTSSGSRESIIASTDNVSLSRRSSSRSNASSMLRHDRPESVQIFGSLFSRSARKTRRDTQNFGLHSRPSTAVAPEEGSAKQHYYGKKGSSRGRQFISSPYNFQHVTHTQQEHLPDLGRKSGTELVSEFSAIRASQAPTNGELRGIRAEDLHFENFSSEALGVPQGEDAPATSPKTSPQRALRATNQPPQLSPQRGMAYAKSHDNLRTAPPRPPRSPLSPPCPLALPARTSSRTASILFETFDPLATTTVARPHTNGGFRRPAPFLLPVPSPTSEEQVDVTNEVTIPGDDAWPLTASLSGKFGNELADVQEEEEEILSKRSSRMSTASAELRMSQSVPALRLRSQAQAQAQSIDRSEARRMSTTLGQPMTASVFPAPKQIATTPGLQINDSWESDIDWCYENGEESCDYDICSANYEDPTVADATVAQPQLHLSLQTEERTYRGRFRPSLLVSAFDAPELSPRSNVSTPSTDPRTPANFVRTSHIRSPSHASSFKESHGFNLSPTLLIPADFHSQMEQDAMYGECYGDDSSRGEIFMQDSYIHVVSPIDEGESSTSSYRSSDFSRRSARSSSSTRASGTSRGSLESMMLIGRSSSVNRAHCSIGSNSSLPDLIPSTLLQIDHDLSTSISVLTVSGVVDSAPSPEIGGPTPTLSSIQHRRNKSLVLEKELRDEVSQTLYPVAVEQNEETIDVLGNLSPLAEAFPHVPAKGKTLVHGRNTSAPEAVAPLREFKSRARAVTAAAAIGGKRRGSYMLFPQI</sequence>
<feature type="compositionally biased region" description="Low complexity" evidence="1">
    <location>
        <begin position="71"/>
        <end position="90"/>
    </location>
</feature>
<feature type="compositionally biased region" description="Polar residues" evidence="1">
    <location>
        <begin position="253"/>
        <end position="273"/>
    </location>
</feature>
<feature type="region of interest" description="Disordered" evidence="1">
    <location>
        <begin position="394"/>
        <end position="442"/>
    </location>
</feature>